<keyword evidence="2" id="KW-1015">Disulfide bond</keyword>
<proteinExistence type="predicted"/>
<comment type="caution">
    <text evidence="6">The sequence shown here is derived from an EMBL/GenBank/DDBJ whole genome shotgun (WGS) entry which is preliminary data.</text>
</comment>
<feature type="domain" description="UMOD/GP2/OIT3-like D8C" evidence="5">
    <location>
        <begin position="156"/>
        <end position="242"/>
    </location>
</feature>
<evidence type="ECO:0000313" key="6">
    <source>
        <dbReference type="EMBL" id="KAK7105251.1"/>
    </source>
</evidence>
<feature type="signal peptide" evidence="3">
    <location>
        <begin position="1"/>
        <end position="17"/>
    </location>
</feature>
<evidence type="ECO:0000259" key="5">
    <source>
        <dbReference type="Pfam" id="PF23283"/>
    </source>
</evidence>
<dbReference type="InterPro" id="IPR003609">
    <property type="entry name" value="Pan_app"/>
</dbReference>
<dbReference type="AlphaFoldDB" id="A0AAN9BFK3"/>
<keyword evidence="1 3" id="KW-0732">Signal</keyword>
<evidence type="ECO:0000256" key="3">
    <source>
        <dbReference type="SAM" id="SignalP"/>
    </source>
</evidence>
<dbReference type="InterPro" id="IPR057774">
    <property type="entry name" value="D8C_UMOD/GP2/OIT3-like"/>
</dbReference>
<evidence type="ECO:0008006" key="8">
    <source>
        <dbReference type="Google" id="ProtNLM"/>
    </source>
</evidence>
<dbReference type="EMBL" id="JBAMIC010000007">
    <property type="protein sequence ID" value="KAK7105251.1"/>
    <property type="molecule type" value="Genomic_DNA"/>
</dbReference>
<dbReference type="Pfam" id="PF23283">
    <property type="entry name" value="D8C_UMOD"/>
    <property type="match status" value="1"/>
</dbReference>
<feature type="chain" id="PRO_5042928632" description="Apple domain-containing protein" evidence="3">
    <location>
        <begin position="18"/>
        <end position="246"/>
    </location>
</feature>
<keyword evidence="7" id="KW-1185">Reference proteome</keyword>
<dbReference type="Pfam" id="PF00024">
    <property type="entry name" value="PAN_1"/>
    <property type="match status" value="1"/>
</dbReference>
<evidence type="ECO:0000259" key="4">
    <source>
        <dbReference type="Pfam" id="PF00024"/>
    </source>
</evidence>
<evidence type="ECO:0000313" key="7">
    <source>
        <dbReference type="Proteomes" id="UP001374579"/>
    </source>
</evidence>
<evidence type="ECO:0000256" key="2">
    <source>
        <dbReference type="ARBA" id="ARBA00023157"/>
    </source>
</evidence>
<gene>
    <name evidence="6" type="ORF">V1264_016657</name>
</gene>
<reference evidence="6 7" key="1">
    <citation type="submission" date="2024-02" db="EMBL/GenBank/DDBJ databases">
        <title>Chromosome-scale genome assembly of the rough periwinkle Littorina saxatilis.</title>
        <authorList>
            <person name="De Jode A."/>
            <person name="Faria R."/>
            <person name="Formenti G."/>
            <person name="Sims Y."/>
            <person name="Smith T.P."/>
            <person name="Tracey A."/>
            <person name="Wood J.M.D."/>
            <person name="Zagrodzka Z.B."/>
            <person name="Johannesson K."/>
            <person name="Butlin R.K."/>
            <person name="Leder E.H."/>
        </authorList>
    </citation>
    <scope>NUCLEOTIDE SEQUENCE [LARGE SCALE GENOMIC DNA]</scope>
    <source>
        <strain evidence="6">Snail1</strain>
        <tissue evidence="6">Muscle</tissue>
    </source>
</reference>
<accession>A0AAN9BFK3</accession>
<evidence type="ECO:0000256" key="1">
    <source>
        <dbReference type="ARBA" id="ARBA00022729"/>
    </source>
</evidence>
<name>A0AAN9BFK3_9CAEN</name>
<protein>
    <recommendedName>
        <fullName evidence="8">Apple domain-containing protein</fullName>
    </recommendedName>
</protein>
<feature type="domain" description="Apple" evidence="4">
    <location>
        <begin position="48"/>
        <end position="86"/>
    </location>
</feature>
<organism evidence="6 7">
    <name type="scientific">Littorina saxatilis</name>
    <dbReference type="NCBI Taxonomy" id="31220"/>
    <lineage>
        <taxon>Eukaryota</taxon>
        <taxon>Metazoa</taxon>
        <taxon>Spiralia</taxon>
        <taxon>Lophotrochozoa</taxon>
        <taxon>Mollusca</taxon>
        <taxon>Gastropoda</taxon>
        <taxon>Caenogastropoda</taxon>
        <taxon>Littorinimorpha</taxon>
        <taxon>Littorinoidea</taxon>
        <taxon>Littorinidae</taxon>
        <taxon>Littorina</taxon>
    </lineage>
</organism>
<sequence length="246" mass="26884">MNISLFAIVCFFMGSLAQGPIQERRMSRLPELDNLLFQDDVVLDVSKSVRSNVDCARRCASGPSCAAYTYIKASGACRGHSTTLTPADKVSGVAADGAKTFSRMNTVEEKESTTYSFGANDPCAEGNHTILDDVRRHVNNTVNAGMCDYGLVAGWYRFKLNGSDAVMPTYCVPVYRCGTHVSMWLDLGNVLLPNIGQQQDTRSCGYWNSDCCYVHTPVTVRNCGAYLVYHLTAPGCTSYFCAEPSN</sequence>
<dbReference type="Proteomes" id="UP001374579">
    <property type="component" value="Unassembled WGS sequence"/>
</dbReference>